<feature type="transmembrane region" description="Helical" evidence="1">
    <location>
        <begin position="166"/>
        <end position="186"/>
    </location>
</feature>
<dbReference type="EMBL" id="SDHX01000001">
    <property type="protein sequence ID" value="RXK54672.1"/>
    <property type="molecule type" value="Genomic_DNA"/>
</dbReference>
<comment type="caution">
    <text evidence="2">The sequence shown here is derived from an EMBL/GenBank/DDBJ whole genome shotgun (WGS) entry which is preliminary data.</text>
</comment>
<feature type="transmembrane region" description="Helical" evidence="1">
    <location>
        <begin position="346"/>
        <end position="365"/>
    </location>
</feature>
<dbReference type="AlphaFoldDB" id="A0A4Q1C7E4"/>
<protein>
    <submittedName>
        <fullName evidence="2">AbgT family transporter</fullName>
    </submittedName>
</protein>
<dbReference type="PANTHER" id="PTHR30282:SF0">
    <property type="entry name" value="P-AMINOBENZOYL-GLUTAMATE TRANSPORT PROTEIN"/>
    <property type="match status" value="1"/>
</dbReference>
<accession>A0A4Q1C7E4</accession>
<evidence type="ECO:0000313" key="3">
    <source>
        <dbReference type="Proteomes" id="UP000290218"/>
    </source>
</evidence>
<evidence type="ECO:0000256" key="1">
    <source>
        <dbReference type="SAM" id="Phobius"/>
    </source>
</evidence>
<dbReference type="GO" id="GO:1902604">
    <property type="term" value="P:p-aminobenzoyl-glutamate transmembrane transport"/>
    <property type="evidence" value="ECO:0007669"/>
    <property type="project" value="InterPro"/>
</dbReference>
<feature type="transmembrane region" description="Helical" evidence="1">
    <location>
        <begin position="214"/>
        <end position="233"/>
    </location>
</feature>
<dbReference type="PANTHER" id="PTHR30282">
    <property type="entry name" value="P-AMINOBENZOYL GLUTAMATE TRANSPORTER"/>
    <property type="match status" value="1"/>
</dbReference>
<organism evidence="2 3">
    <name type="scientific">Oleiharenicola lentus</name>
    <dbReference type="NCBI Taxonomy" id="2508720"/>
    <lineage>
        <taxon>Bacteria</taxon>
        <taxon>Pseudomonadati</taxon>
        <taxon>Verrucomicrobiota</taxon>
        <taxon>Opitutia</taxon>
        <taxon>Opitutales</taxon>
        <taxon>Opitutaceae</taxon>
        <taxon>Oleiharenicola</taxon>
    </lineage>
</organism>
<keyword evidence="1" id="KW-0472">Membrane</keyword>
<dbReference type="OrthoDB" id="3314392at2"/>
<feature type="transmembrane region" description="Helical" evidence="1">
    <location>
        <begin position="87"/>
        <end position="106"/>
    </location>
</feature>
<evidence type="ECO:0000313" key="2">
    <source>
        <dbReference type="EMBL" id="RXK54672.1"/>
    </source>
</evidence>
<feature type="transmembrane region" description="Helical" evidence="1">
    <location>
        <begin position="264"/>
        <end position="282"/>
    </location>
</feature>
<keyword evidence="1" id="KW-1133">Transmembrane helix</keyword>
<keyword evidence="3" id="KW-1185">Reference proteome</keyword>
<feature type="transmembrane region" description="Helical" evidence="1">
    <location>
        <begin position="33"/>
        <end position="50"/>
    </location>
</feature>
<feature type="transmembrane region" description="Helical" evidence="1">
    <location>
        <begin position="127"/>
        <end position="160"/>
    </location>
</feature>
<feature type="transmembrane region" description="Helical" evidence="1">
    <location>
        <begin position="414"/>
        <end position="432"/>
    </location>
</feature>
<keyword evidence="1" id="KW-0812">Transmembrane</keyword>
<dbReference type="GO" id="GO:0015558">
    <property type="term" value="F:secondary active p-aminobenzoyl-glutamate transmembrane transporter activity"/>
    <property type="evidence" value="ECO:0007669"/>
    <property type="project" value="InterPro"/>
</dbReference>
<reference evidence="2 3" key="1">
    <citation type="submission" date="2019-01" db="EMBL/GenBank/DDBJ databases">
        <title>Lacunisphaera sp. strain TWA-58.</title>
        <authorList>
            <person name="Chen W.-M."/>
        </authorList>
    </citation>
    <scope>NUCLEOTIDE SEQUENCE [LARGE SCALE GENOMIC DNA]</scope>
    <source>
        <strain evidence="2 3">TWA-58</strain>
    </source>
</reference>
<feature type="transmembrane region" description="Helical" evidence="1">
    <location>
        <begin position="452"/>
        <end position="468"/>
    </location>
</feature>
<feature type="transmembrane region" description="Helical" evidence="1">
    <location>
        <begin position="191"/>
        <end position="208"/>
    </location>
</feature>
<gene>
    <name evidence="2" type="ORF">ESB00_01890</name>
</gene>
<feature type="transmembrane region" description="Helical" evidence="1">
    <location>
        <begin position="385"/>
        <end position="407"/>
    </location>
</feature>
<dbReference type="InterPro" id="IPR004697">
    <property type="entry name" value="AbgT"/>
</dbReference>
<dbReference type="Pfam" id="PF03806">
    <property type="entry name" value="ABG_transport"/>
    <property type="match status" value="1"/>
</dbReference>
<feature type="transmembrane region" description="Helical" evidence="1">
    <location>
        <begin position="302"/>
        <end position="325"/>
    </location>
</feature>
<dbReference type="Proteomes" id="UP000290218">
    <property type="component" value="Unassembled WGS sequence"/>
</dbReference>
<feature type="transmembrane region" description="Helical" evidence="1">
    <location>
        <begin position="480"/>
        <end position="500"/>
    </location>
</feature>
<dbReference type="RefSeq" id="WP_129046036.1">
    <property type="nucleotide sequence ID" value="NZ_SDHX01000001.1"/>
</dbReference>
<sequence>MTQSPAPAAQTSAFQRFLNTIERVGNLLPNPSTLFAFLAVVVVLLSWIFARMGVSVTHPATGQPVPVISLLNVEGLHRMLTQLVPNFVAFPPLGTVLACLVGIAVAERTGLITAGLRLIVLASPRRWLTPIVVFGGILSHSGADVGYVLFVPLGAAIFHAAGRHPLAGLAAAFAGVAGGFSANIVLSTIDALLAGITQAAAAVVRPGILVNPAANWYFLVAASVLITAVGTWVTHRFIEPRLGTYTGDAKPEPIKPLSADEKRGLRYTVTAVLGLTGLVLWGTLTEGGFLLDPKNPTFLASYFIRGLIFFIFFYGLIAGLAYGIGARTIRNDNDVIRGMDASVSAMGSYIVMAFFAAQFLAYFNWTNLGTVMAVKGAGVIKDLNLQGSPILLMMSLVIFTAVVNLVIGSASAKWTLLAPIFVPMFMLLGYSPELVQGAYRVGDSCTNIVTPLNQYFPLILGFASRYVPNTGIGTMLAMMVPYSLAFLVFWSLLLIAWIALGLPMGPGAGLTLPPI</sequence>
<name>A0A4Q1C7E4_9BACT</name>
<proteinExistence type="predicted"/>